<keyword evidence="2" id="KW-1185">Reference proteome</keyword>
<dbReference type="Proteomes" id="UP000250235">
    <property type="component" value="Unassembled WGS sequence"/>
</dbReference>
<dbReference type="EMBL" id="KV005698">
    <property type="protein sequence ID" value="KZV33691.1"/>
    <property type="molecule type" value="Genomic_DNA"/>
</dbReference>
<gene>
    <name evidence="1" type="ORF">F511_19935</name>
</gene>
<evidence type="ECO:0000313" key="2">
    <source>
        <dbReference type="Proteomes" id="UP000250235"/>
    </source>
</evidence>
<evidence type="ECO:0000313" key="1">
    <source>
        <dbReference type="EMBL" id="KZV33691.1"/>
    </source>
</evidence>
<proteinExistence type="predicted"/>
<protein>
    <submittedName>
        <fullName evidence="1">Uncharacterized protein</fullName>
    </submittedName>
</protein>
<sequence length="227" mass="25521">MRHTAARCAQRLRRWAAGAERHRARQSCTVAGHGHCSCAQLQCRRTTTQSTITRQCGIQAQRLSWPPHQHQRWTFQARRLSRPITTYEHSHSAVNTNTAVHERNIPKADIEDCLIYSSIRTSNLNRSYNKKGAATNSSLLPKQLHGNSAEDTTSSNLLRYLKINSILNSNSLVLKPNNLTQLPTPTGHYSALERSLNRSTHLCTALDLHLNSALDLCLKHSALHYCA</sequence>
<name>A0A2Z7BP21_9LAMI</name>
<organism evidence="1 2">
    <name type="scientific">Dorcoceras hygrometricum</name>
    <dbReference type="NCBI Taxonomy" id="472368"/>
    <lineage>
        <taxon>Eukaryota</taxon>
        <taxon>Viridiplantae</taxon>
        <taxon>Streptophyta</taxon>
        <taxon>Embryophyta</taxon>
        <taxon>Tracheophyta</taxon>
        <taxon>Spermatophyta</taxon>
        <taxon>Magnoliopsida</taxon>
        <taxon>eudicotyledons</taxon>
        <taxon>Gunneridae</taxon>
        <taxon>Pentapetalae</taxon>
        <taxon>asterids</taxon>
        <taxon>lamiids</taxon>
        <taxon>Lamiales</taxon>
        <taxon>Gesneriaceae</taxon>
        <taxon>Didymocarpoideae</taxon>
        <taxon>Trichosporeae</taxon>
        <taxon>Loxocarpinae</taxon>
        <taxon>Dorcoceras</taxon>
    </lineage>
</organism>
<accession>A0A2Z7BP21</accession>
<dbReference type="AlphaFoldDB" id="A0A2Z7BP21"/>
<reference evidence="1 2" key="1">
    <citation type="journal article" date="2015" name="Proc. Natl. Acad. Sci. U.S.A.">
        <title>The resurrection genome of Boea hygrometrica: A blueprint for survival of dehydration.</title>
        <authorList>
            <person name="Xiao L."/>
            <person name="Yang G."/>
            <person name="Zhang L."/>
            <person name="Yang X."/>
            <person name="Zhao S."/>
            <person name="Ji Z."/>
            <person name="Zhou Q."/>
            <person name="Hu M."/>
            <person name="Wang Y."/>
            <person name="Chen M."/>
            <person name="Xu Y."/>
            <person name="Jin H."/>
            <person name="Xiao X."/>
            <person name="Hu G."/>
            <person name="Bao F."/>
            <person name="Hu Y."/>
            <person name="Wan P."/>
            <person name="Li L."/>
            <person name="Deng X."/>
            <person name="Kuang T."/>
            <person name="Xiang C."/>
            <person name="Zhu J.K."/>
            <person name="Oliver M.J."/>
            <person name="He Y."/>
        </authorList>
    </citation>
    <scope>NUCLEOTIDE SEQUENCE [LARGE SCALE GENOMIC DNA]</scope>
    <source>
        <strain evidence="2">cv. XS01</strain>
    </source>
</reference>